<reference evidence="1" key="1">
    <citation type="submission" date="2011-06" db="EMBL/GenBank/DDBJ databases">
        <title>The Genome Sequence of Fusarium oxysporum Fo47.</title>
        <authorList>
            <consortium name="The Broad Institute Genome Sequencing Platform"/>
            <person name="Ma L.-J."/>
            <person name="Gale L.R."/>
            <person name="Schwartz D.C."/>
            <person name="Zhou S."/>
            <person name="Corby-Kistler H."/>
            <person name="Young S.K."/>
            <person name="Zeng Q."/>
            <person name="Gargeya S."/>
            <person name="Fitzgerald M."/>
            <person name="Haas B."/>
            <person name="Abouelleil A."/>
            <person name="Alvarado L."/>
            <person name="Arachchi H.M."/>
            <person name="Berlin A."/>
            <person name="Brown A."/>
            <person name="Chapman S.B."/>
            <person name="Chen Z."/>
            <person name="Dunbar C."/>
            <person name="Freedman E."/>
            <person name="Gearin G."/>
            <person name="Gellesch M."/>
            <person name="Goldberg J."/>
            <person name="Griggs A."/>
            <person name="Gujja S."/>
            <person name="Heiman D."/>
            <person name="Howarth C."/>
            <person name="Larson L."/>
            <person name="Lui A."/>
            <person name="MacDonald P.J.P."/>
            <person name="Mehta T."/>
            <person name="Montmayeur A."/>
            <person name="Murphy C."/>
            <person name="Neiman D."/>
            <person name="Pearson M."/>
            <person name="Priest M."/>
            <person name="Roberts A."/>
            <person name="Saif S."/>
            <person name="Shea T."/>
            <person name="Shenoy N."/>
            <person name="Sisk P."/>
            <person name="Stolte C."/>
            <person name="Sykes S."/>
            <person name="Wortman J."/>
            <person name="Nusbaum C."/>
            <person name="Birren B."/>
        </authorList>
    </citation>
    <scope>NUCLEOTIDE SEQUENCE [LARGE SCALE GENOMIC DNA]</scope>
    <source>
        <strain evidence="1">Fo47</strain>
    </source>
</reference>
<protein>
    <submittedName>
        <fullName evidence="1">Uncharacterized protein</fullName>
    </submittedName>
</protein>
<gene>
    <name evidence="1" type="ORF">FOZG_00229</name>
</gene>
<accession>W9L4P9</accession>
<dbReference type="HOGENOM" id="CLU_2527569_0_0_1"/>
<dbReference type="Proteomes" id="UP000030766">
    <property type="component" value="Unassembled WGS sequence"/>
</dbReference>
<sequence length="84" mass="9162">MCLLLKQNASTSCIIDFDPAHFATDAPPNILPQHHDGRISRLAAPRTSHYAADHVTSSKCSSCWDVEAFPSTHQGELPGFPKFA</sequence>
<reference evidence="1" key="2">
    <citation type="submission" date="2012-06" db="EMBL/GenBank/DDBJ databases">
        <title>Annotation of the Genome Sequence of Fusarium oxysporum Fo47.</title>
        <authorList>
            <consortium name="The Broad Institute Genomics Platform"/>
            <person name="Ma L.-J."/>
            <person name="Corby-Kistler H."/>
            <person name="Broz K."/>
            <person name="Gale L.R."/>
            <person name="Jonkers W."/>
            <person name="O'Donnell K."/>
            <person name="Ploetz R."/>
            <person name="Steinberg C."/>
            <person name="Schwartz D.C."/>
            <person name="VanEtten H."/>
            <person name="Zhou S."/>
            <person name="Young S.K."/>
            <person name="Zeng Q."/>
            <person name="Gargeya S."/>
            <person name="Fitzgerald M."/>
            <person name="Abouelleil A."/>
            <person name="Alvarado L."/>
            <person name="Chapman S.B."/>
            <person name="Gainer-Dewar J."/>
            <person name="Goldberg J."/>
            <person name="Griggs A."/>
            <person name="Gujja S."/>
            <person name="Hansen M."/>
            <person name="Howarth C."/>
            <person name="Imamovic A."/>
            <person name="Ireland A."/>
            <person name="Larimer J."/>
            <person name="McCowan C."/>
            <person name="Murphy C."/>
            <person name="Pearson M."/>
            <person name="Poon T.W."/>
            <person name="Priest M."/>
            <person name="Roberts A."/>
            <person name="Saif S."/>
            <person name="Shea T."/>
            <person name="Sykes S."/>
            <person name="Wortman J."/>
            <person name="Nusbaum C."/>
            <person name="Birren B."/>
        </authorList>
    </citation>
    <scope>NUCLEOTIDE SEQUENCE</scope>
    <source>
        <strain evidence="1">Fo47</strain>
    </source>
</reference>
<dbReference type="AlphaFoldDB" id="W9L4P9"/>
<name>W9L4P9_FUSOX</name>
<organism evidence="1">
    <name type="scientific">Fusarium oxysporum Fo47</name>
    <dbReference type="NCBI Taxonomy" id="660027"/>
    <lineage>
        <taxon>Eukaryota</taxon>
        <taxon>Fungi</taxon>
        <taxon>Dikarya</taxon>
        <taxon>Ascomycota</taxon>
        <taxon>Pezizomycotina</taxon>
        <taxon>Sordariomycetes</taxon>
        <taxon>Hypocreomycetidae</taxon>
        <taxon>Hypocreales</taxon>
        <taxon>Nectriaceae</taxon>
        <taxon>Fusarium</taxon>
        <taxon>Fusarium oxysporum species complex</taxon>
    </lineage>
</organism>
<dbReference type="EMBL" id="JH717896">
    <property type="protein sequence ID" value="EWZ49270.1"/>
    <property type="molecule type" value="Genomic_DNA"/>
</dbReference>
<proteinExistence type="predicted"/>
<evidence type="ECO:0000313" key="1">
    <source>
        <dbReference type="EMBL" id="EWZ49270.1"/>
    </source>
</evidence>
<dbReference type="VEuPathDB" id="FungiDB:FOZG_00229"/>